<dbReference type="AlphaFoldDB" id="A0A225X0S9"/>
<proteinExistence type="predicted"/>
<evidence type="ECO:0008006" key="3">
    <source>
        <dbReference type="Google" id="ProtNLM"/>
    </source>
</evidence>
<name>A0A225X0S9_9STRA</name>
<evidence type="ECO:0000313" key="2">
    <source>
        <dbReference type="Proteomes" id="UP000198211"/>
    </source>
</evidence>
<organism evidence="1 2">
    <name type="scientific">Phytophthora megakarya</name>
    <dbReference type="NCBI Taxonomy" id="4795"/>
    <lineage>
        <taxon>Eukaryota</taxon>
        <taxon>Sar</taxon>
        <taxon>Stramenopiles</taxon>
        <taxon>Oomycota</taxon>
        <taxon>Peronosporomycetes</taxon>
        <taxon>Peronosporales</taxon>
        <taxon>Peronosporaceae</taxon>
        <taxon>Phytophthora</taxon>
    </lineage>
</organism>
<dbReference type="OrthoDB" id="125258at2759"/>
<keyword evidence="2" id="KW-1185">Reference proteome</keyword>
<evidence type="ECO:0000313" key="1">
    <source>
        <dbReference type="EMBL" id="OWZ23343.1"/>
    </source>
</evidence>
<reference evidence="2" key="1">
    <citation type="submission" date="2017-03" db="EMBL/GenBank/DDBJ databases">
        <title>Phytopthora megakarya and P. palmivora, two closely related causual agents of cacao black pod achieved similar genome size and gene model numbers by different mechanisms.</title>
        <authorList>
            <person name="Ali S."/>
            <person name="Shao J."/>
            <person name="Larry D.J."/>
            <person name="Kronmiller B."/>
            <person name="Shen D."/>
            <person name="Strem M.D."/>
            <person name="Melnick R.L."/>
            <person name="Guiltinan M.J."/>
            <person name="Tyler B.M."/>
            <person name="Meinhardt L.W."/>
            <person name="Bailey B.A."/>
        </authorList>
    </citation>
    <scope>NUCLEOTIDE SEQUENCE [LARGE SCALE GENOMIC DNA]</scope>
    <source>
        <strain evidence="2">zdho120</strain>
    </source>
</reference>
<dbReference type="EMBL" id="NBNE01000070">
    <property type="protein sequence ID" value="OWZ23343.1"/>
    <property type="molecule type" value="Genomic_DNA"/>
</dbReference>
<accession>A0A225X0S9</accession>
<gene>
    <name evidence="1" type="ORF">PHMEG_0001788</name>
</gene>
<protein>
    <recommendedName>
        <fullName evidence="3">DUF4219 domain-containing protein</fullName>
    </recommendedName>
</protein>
<sequence length="67" mass="7964">MPEEKKAPKSIPPFDGNDFDVWLERRKQLWQYCVTKPEESKQADHELWVSTTSRTKEILYEADHENG</sequence>
<dbReference type="Proteomes" id="UP000198211">
    <property type="component" value="Unassembled WGS sequence"/>
</dbReference>
<comment type="caution">
    <text evidence="1">The sequence shown here is derived from an EMBL/GenBank/DDBJ whole genome shotgun (WGS) entry which is preliminary data.</text>
</comment>